<proteinExistence type="predicted"/>
<name>A0A1V4K054_PATFA</name>
<organism evidence="2 3">
    <name type="scientific">Patagioenas fasciata monilis</name>
    <dbReference type="NCBI Taxonomy" id="372326"/>
    <lineage>
        <taxon>Eukaryota</taxon>
        <taxon>Metazoa</taxon>
        <taxon>Chordata</taxon>
        <taxon>Craniata</taxon>
        <taxon>Vertebrata</taxon>
        <taxon>Euteleostomi</taxon>
        <taxon>Archelosauria</taxon>
        <taxon>Archosauria</taxon>
        <taxon>Dinosauria</taxon>
        <taxon>Saurischia</taxon>
        <taxon>Theropoda</taxon>
        <taxon>Coelurosauria</taxon>
        <taxon>Aves</taxon>
        <taxon>Neognathae</taxon>
        <taxon>Neoaves</taxon>
        <taxon>Columbimorphae</taxon>
        <taxon>Columbiformes</taxon>
        <taxon>Columbidae</taxon>
        <taxon>Patagioenas</taxon>
    </lineage>
</organism>
<comment type="caution">
    <text evidence="2">The sequence shown here is derived from an EMBL/GenBank/DDBJ whole genome shotgun (WGS) entry which is preliminary data.</text>
</comment>
<sequence length="80" mass="9350">MYVVVHHYLWCSAIVRKSRKCLLAFIFIVLLSLKLIIFHRKLLKSSTPSSEYNSNGWFPGSLETGYFFGITLLNRRMHLS</sequence>
<gene>
    <name evidence="2" type="ORF">AV530_007634</name>
</gene>
<keyword evidence="1" id="KW-0472">Membrane</keyword>
<dbReference type="AlphaFoldDB" id="A0A1V4K054"/>
<dbReference type="EMBL" id="LSYS01005497">
    <property type="protein sequence ID" value="OPJ77267.1"/>
    <property type="molecule type" value="Genomic_DNA"/>
</dbReference>
<reference evidence="2 3" key="1">
    <citation type="submission" date="2016-02" db="EMBL/GenBank/DDBJ databases">
        <title>Band-tailed pigeon sequencing and assembly.</title>
        <authorList>
            <person name="Soares A.E."/>
            <person name="Novak B.J."/>
            <person name="Rice E.S."/>
            <person name="O'Connell B."/>
            <person name="Chang D."/>
            <person name="Weber S."/>
            <person name="Shapiro B."/>
        </authorList>
    </citation>
    <scope>NUCLEOTIDE SEQUENCE [LARGE SCALE GENOMIC DNA]</scope>
    <source>
        <strain evidence="2">BTP2013</strain>
        <tissue evidence="2">Blood</tissue>
    </source>
</reference>
<keyword evidence="1" id="KW-0812">Transmembrane</keyword>
<evidence type="ECO:0000313" key="3">
    <source>
        <dbReference type="Proteomes" id="UP000190648"/>
    </source>
</evidence>
<dbReference type="Proteomes" id="UP000190648">
    <property type="component" value="Unassembled WGS sequence"/>
</dbReference>
<evidence type="ECO:0000256" key="1">
    <source>
        <dbReference type="SAM" id="Phobius"/>
    </source>
</evidence>
<protein>
    <submittedName>
        <fullName evidence="2">Uncharacterized protein</fullName>
    </submittedName>
</protein>
<feature type="transmembrane region" description="Helical" evidence="1">
    <location>
        <begin position="21"/>
        <end position="37"/>
    </location>
</feature>
<keyword evidence="3" id="KW-1185">Reference proteome</keyword>
<accession>A0A1V4K054</accession>
<keyword evidence="1" id="KW-1133">Transmembrane helix</keyword>
<evidence type="ECO:0000313" key="2">
    <source>
        <dbReference type="EMBL" id="OPJ77267.1"/>
    </source>
</evidence>